<sequence>MHKSCLKSHMVGLMSCVGSSVACARRYLVVLQPLGQLGDYTTSVLCHRCQLITESSFLSRSRPKKLIACCVLYCDRCSCVVDVLGGSCAHGPGQSKQQPSRETYQSSSQRCRRSHCTSSSRTSGYQFTTARLVMNSRCGER</sequence>
<name>A0ACB6SBF4_9PLEO</name>
<protein>
    <submittedName>
        <fullName evidence="1">Uncharacterized protein</fullName>
    </submittedName>
</protein>
<reference evidence="1" key="1">
    <citation type="journal article" date="2020" name="Stud. Mycol.">
        <title>101 Dothideomycetes genomes: a test case for predicting lifestyles and emergence of pathogens.</title>
        <authorList>
            <person name="Haridas S."/>
            <person name="Albert R."/>
            <person name="Binder M."/>
            <person name="Bloem J."/>
            <person name="Labutti K."/>
            <person name="Salamov A."/>
            <person name="Andreopoulos B."/>
            <person name="Baker S."/>
            <person name="Barry K."/>
            <person name="Bills G."/>
            <person name="Bluhm B."/>
            <person name="Cannon C."/>
            <person name="Castanera R."/>
            <person name="Culley D."/>
            <person name="Daum C."/>
            <person name="Ezra D."/>
            <person name="Gonzalez J."/>
            <person name="Henrissat B."/>
            <person name="Kuo A."/>
            <person name="Liang C."/>
            <person name="Lipzen A."/>
            <person name="Lutzoni F."/>
            <person name="Magnuson J."/>
            <person name="Mondo S."/>
            <person name="Nolan M."/>
            <person name="Ohm R."/>
            <person name="Pangilinan J."/>
            <person name="Park H.-J."/>
            <person name="Ramirez L."/>
            <person name="Alfaro M."/>
            <person name="Sun H."/>
            <person name="Tritt A."/>
            <person name="Yoshinaga Y."/>
            <person name="Zwiers L.-H."/>
            <person name="Turgeon B."/>
            <person name="Goodwin S."/>
            <person name="Spatafora J."/>
            <person name="Crous P."/>
            <person name="Grigoriev I."/>
        </authorList>
    </citation>
    <scope>NUCLEOTIDE SEQUENCE</scope>
    <source>
        <strain evidence="1">CBS 525.71</strain>
    </source>
</reference>
<dbReference type="EMBL" id="MU006706">
    <property type="protein sequence ID" value="KAF2630644.1"/>
    <property type="molecule type" value="Genomic_DNA"/>
</dbReference>
<gene>
    <name evidence="1" type="ORF">BU25DRAFT_244141</name>
</gene>
<comment type="caution">
    <text evidence="1">The sequence shown here is derived from an EMBL/GenBank/DDBJ whole genome shotgun (WGS) entry which is preliminary data.</text>
</comment>
<keyword evidence="2" id="KW-1185">Reference proteome</keyword>
<accession>A0ACB6SBF4</accession>
<evidence type="ECO:0000313" key="2">
    <source>
        <dbReference type="Proteomes" id="UP000799754"/>
    </source>
</evidence>
<evidence type="ECO:0000313" key="1">
    <source>
        <dbReference type="EMBL" id="KAF2630644.1"/>
    </source>
</evidence>
<proteinExistence type="predicted"/>
<dbReference type="Proteomes" id="UP000799754">
    <property type="component" value="Unassembled WGS sequence"/>
</dbReference>
<organism evidence="1 2">
    <name type="scientific">Macroventuria anomochaeta</name>
    <dbReference type="NCBI Taxonomy" id="301207"/>
    <lineage>
        <taxon>Eukaryota</taxon>
        <taxon>Fungi</taxon>
        <taxon>Dikarya</taxon>
        <taxon>Ascomycota</taxon>
        <taxon>Pezizomycotina</taxon>
        <taxon>Dothideomycetes</taxon>
        <taxon>Pleosporomycetidae</taxon>
        <taxon>Pleosporales</taxon>
        <taxon>Pleosporineae</taxon>
        <taxon>Didymellaceae</taxon>
        <taxon>Macroventuria</taxon>
    </lineage>
</organism>